<accession>A0A072UAQ2</accession>
<evidence type="ECO:0000313" key="3">
    <source>
        <dbReference type="EnsemblPlants" id="KEH22885"/>
    </source>
</evidence>
<feature type="region of interest" description="Disordered" evidence="1">
    <location>
        <begin position="1"/>
        <end position="23"/>
    </location>
</feature>
<evidence type="ECO:0000313" key="4">
    <source>
        <dbReference type="Proteomes" id="UP000002051"/>
    </source>
</evidence>
<dbReference type="EnsemblPlants" id="KEH22885">
    <property type="protein sequence ID" value="KEH22885"/>
    <property type="gene ID" value="MTR_7g061700"/>
</dbReference>
<keyword evidence="4" id="KW-1185">Reference proteome</keyword>
<dbReference type="EMBL" id="CM001223">
    <property type="protein sequence ID" value="KEH22885.1"/>
    <property type="molecule type" value="Genomic_DNA"/>
</dbReference>
<sequence length="121" mass="13651">MTSAQLAGRNSPSSILGTSRSEGEILQSSNLKSFSYNEVRAATRNFCLNNDFWQIVNYKQEKNIYNSPVSWTVLDEVVTFPASPLFLSTDLLRVQFDAFRVAAYGLRTRDMGFLVEAIEEV</sequence>
<protein>
    <submittedName>
        <fullName evidence="2 3">Uncharacterized protein</fullName>
    </submittedName>
</protein>
<reference evidence="3" key="3">
    <citation type="submission" date="2015-04" db="UniProtKB">
        <authorList>
            <consortium name="EnsemblPlants"/>
        </authorList>
    </citation>
    <scope>IDENTIFICATION</scope>
    <source>
        <strain evidence="3">cv. Jemalong A17</strain>
    </source>
</reference>
<reference evidence="2 4" key="1">
    <citation type="journal article" date="2011" name="Nature">
        <title>The Medicago genome provides insight into the evolution of rhizobial symbioses.</title>
        <authorList>
            <person name="Young N.D."/>
            <person name="Debelle F."/>
            <person name="Oldroyd G.E."/>
            <person name="Geurts R."/>
            <person name="Cannon S.B."/>
            <person name="Udvardi M.K."/>
            <person name="Benedito V.A."/>
            <person name="Mayer K.F."/>
            <person name="Gouzy J."/>
            <person name="Schoof H."/>
            <person name="Van de Peer Y."/>
            <person name="Proost S."/>
            <person name="Cook D.R."/>
            <person name="Meyers B.C."/>
            <person name="Spannagl M."/>
            <person name="Cheung F."/>
            <person name="De Mita S."/>
            <person name="Krishnakumar V."/>
            <person name="Gundlach H."/>
            <person name="Zhou S."/>
            <person name="Mudge J."/>
            <person name="Bharti A.K."/>
            <person name="Murray J.D."/>
            <person name="Naoumkina M.A."/>
            <person name="Rosen B."/>
            <person name="Silverstein K.A."/>
            <person name="Tang H."/>
            <person name="Rombauts S."/>
            <person name="Zhao P.X."/>
            <person name="Zhou P."/>
            <person name="Barbe V."/>
            <person name="Bardou P."/>
            <person name="Bechner M."/>
            <person name="Bellec A."/>
            <person name="Berger A."/>
            <person name="Berges H."/>
            <person name="Bidwell S."/>
            <person name="Bisseling T."/>
            <person name="Choisne N."/>
            <person name="Couloux A."/>
            <person name="Denny R."/>
            <person name="Deshpande S."/>
            <person name="Dai X."/>
            <person name="Doyle J.J."/>
            <person name="Dudez A.M."/>
            <person name="Farmer A.D."/>
            <person name="Fouteau S."/>
            <person name="Franken C."/>
            <person name="Gibelin C."/>
            <person name="Gish J."/>
            <person name="Goldstein S."/>
            <person name="Gonzalez A.J."/>
            <person name="Green P.J."/>
            <person name="Hallab A."/>
            <person name="Hartog M."/>
            <person name="Hua A."/>
            <person name="Humphray S.J."/>
            <person name="Jeong D.H."/>
            <person name="Jing Y."/>
            <person name="Jocker A."/>
            <person name="Kenton S.M."/>
            <person name="Kim D.J."/>
            <person name="Klee K."/>
            <person name="Lai H."/>
            <person name="Lang C."/>
            <person name="Lin S."/>
            <person name="Macmil S.L."/>
            <person name="Magdelenat G."/>
            <person name="Matthews L."/>
            <person name="McCorrison J."/>
            <person name="Monaghan E.L."/>
            <person name="Mun J.H."/>
            <person name="Najar F.Z."/>
            <person name="Nicholson C."/>
            <person name="Noirot C."/>
            <person name="O'Bleness M."/>
            <person name="Paule C.R."/>
            <person name="Poulain J."/>
            <person name="Prion F."/>
            <person name="Qin B."/>
            <person name="Qu C."/>
            <person name="Retzel E.F."/>
            <person name="Riddle C."/>
            <person name="Sallet E."/>
            <person name="Samain S."/>
            <person name="Samson N."/>
            <person name="Sanders I."/>
            <person name="Saurat O."/>
            <person name="Scarpelli C."/>
            <person name="Schiex T."/>
            <person name="Segurens B."/>
            <person name="Severin A.J."/>
            <person name="Sherrier D.J."/>
            <person name="Shi R."/>
            <person name="Sims S."/>
            <person name="Singer S.R."/>
            <person name="Sinharoy S."/>
            <person name="Sterck L."/>
            <person name="Viollet A."/>
            <person name="Wang B.B."/>
            <person name="Wang K."/>
            <person name="Wang M."/>
            <person name="Wang X."/>
            <person name="Warfsmann J."/>
            <person name="Weissenbach J."/>
            <person name="White D.D."/>
            <person name="White J.D."/>
            <person name="Wiley G.B."/>
            <person name="Wincker P."/>
            <person name="Xing Y."/>
            <person name="Yang L."/>
            <person name="Yao Z."/>
            <person name="Ying F."/>
            <person name="Zhai J."/>
            <person name="Zhou L."/>
            <person name="Zuber A."/>
            <person name="Denarie J."/>
            <person name="Dixon R.A."/>
            <person name="May G.D."/>
            <person name="Schwartz D.C."/>
            <person name="Rogers J."/>
            <person name="Quetier F."/>
            <person name="Town C.D."/>
            <person name="Roe B.A."/>
        </authorList>
    </citation>
    <scope>NUCLEOTIDE SEQUENCE [LARGE SCALE GENOMIC DNA]</scope>
    <source>
        <strain evidence="2">A17</strain>
        <strain evidence="3 4">cv. Jemalong A17</strain>
    </source>
</reference>
<evidence type="ECO:0000313" key="2">
    <source>
        <dbReference type="EMBL" id="KEH22885.1"/>
    </source>
</evidence>
<proteinExistence type="predicted"/>
<reference evidence="2 4" key="2">
    <citation type="journal article" date="2014" name="BMC Genomics">
        <title>An improved genome release (version Mt4.0) for the model legume Medicago truncatula.</title>
        <authorList>
            <person name="Tang H."/>
            <person name="Krishnakumar V."/>
            <person name="Bidwell S."/>
            <person name="Rosen B."/>
            <person name="Chan A."/>
            <person name="Zhou S."/>
            <person name="Gentzbittel L."/>
            <person name="Childs K.L."/>
            <person name="Yandell M."/>
            <person name="Gundlach H."/>
            <person name="Mayer K.F."/>
            <person name="Schwartz D.C."/>
            <person name="Town C.D."/>
        </authorList>
    </citation>
    <scope>GENOME REANNOTATION</scope>
    <source>
        <strain evidence="2">A17</strain>
        <strain evidence="3 4">cv. Jemalong A17</strain>
    </source>
</reference>
<dbReference type="Proteomes" id="UP000002051">
    <property type="component" value="Unassembled WGS sequence"/>
</dbReference>
<dbReference type="HOGENOM" id="CLU_2041548_0_0_1"/>
<organism evidence="2 4">
    <name type="scientific">Medicago truncatula</name>
    <name type="common">Barrel medic</name>
    <name type="synonym">Medicago tribuloides</name>
    <dbReference type="NCBI Taxonomy" id="3880"/>
    <lineage>
        <taxon>Eukaryota</taxon>
        <taxon>Viridiplantae</taxon>
        <taxon>Streptophyta</taxon>
        <taxon>Embryophyta</taxon>
        <taxon>Tracheophyta</taxon>
        <taxon>Spermatophyta</taxon>
        <taxon>Magnoliopsida</taxon>
        <taxon>eudicotyledons</taxon>
        <taxon>Gunneridae</taxon>
        <taxon>Pentapetalae</taxon>
        <taxon>rosids</taxon>
        <taxon>fabids</taxon>
        <taxon>Fabales</taxon>
        <taxon>Fabaceae</taxon>
        <taxon>Papilionoideae</taxon>
        <taxon>50 kb inversion clade</taxon>
        <taxon>NPAAA clade</taxon>
        <taxon>Hologalegina</taxon>
        <taxon>IRL clade</taxon>
        <taxon>Trifolieae</taxon>
        <taxon>Medicago</taxon>
    </lineage>
</organism>
<dbReference type="AlphaFoldDB" id="A0A072UAQ2"/>
<evidence type="ECO:0000256" key="1">
    <source>
        <dbReference type="SAM" id="MobiDB-lite"/>
    </source>
</evidence>
<name>A0A072UAQ2_MEDTR</name>
<gene>
    <name evidence="2" type="ordered locus">MTR_7g061700</name>
</gene>